<reference evidence="3" key="2">
    <citation type="journal article" date="2008" name="Nucleic Acids Res.">
        <title>The rice annotation project database (RAP-DB): 2008 update.</title>
        <authorList>
            <consortium name="The rice annotation project (RAP)"/>
        </authorList>
    </citation>
    <scope>GENOME REANNOTATION</scope>
    <source>
        <strain evidence="3">cv. Nipponbare</strain>
    </source>
</reference>
<protein>
    <submittedName>
        <fullName evidence="2">Uncharacterized protein</fullName>
    </submittedName>
</protein>
<evidence type="ECO:0000256" key="1">
    <source>
        <dbReference type="SAM" id="MobiDB-lite"/>
    </source>
</evidence>
<proteinExistence type="predicted"/>
<dbReference type="AlphaFoldDB" id="Q6ZBF1"/>
<evidence type="ECO:0000313" key="2">
    <source>
        <dbReference type="EMBL" id="BAD05351.1"/>
    </source>
</evidence>
<organism evidence="2 3">
    <name type="scientific">Oryza sativa subsp. japonica</name>
    <name type="common">Rice</name>
    <dbReference type="NCBI Taxonomy" id="39947"/>
    <lineage>
        <taxon>Eukaryota</taxon>
        <taxon>Viridiplantae</taxon>
        <taxon>Streptophyta</taxon>
        <taxon>Embryophyta</taxon>
        <taxon>Tracheophyta</taxon>
        <taxon>Spermatophyta</taxon>
        <taxon>Magnoliopsida</taxon>
        <taxon>Liliopsida</taxon>
        <taxon>Poales</taxon>
        <taxon>Poaceae</taxon>
        <taxon>BOP clade</taxon>
        <taxon>Oryzoideae</taxon>
        <taxon>Oryzeae</taxon>
        <taxon>Oryzinae</taxon>
        <taxon>Oryza</taxon>
        <taxon>Oryza sativa</taxon>
    </lineage>
</organism>
<accession>Q6ZBF1</accession>
<dbReference type="EMBL" id="AP004634">
    <property type="protein sequence ID" value="BAD05351.1"/>
    <property type="molecule type" value="Genomic_DNA"/>
</dbReference>
<dbReference type="Proteomes" id="UP000000763">
    <property type="component" value="Chromosome 8"/>
</dbReference>
<feature type="region of interest" description="Disordered" evidence="1">
    <location>
        <begin position="54"/>
        <end position="79"/>
    </location>
</feature>
<name>Q6ZBF1_ORYSJ</name>
<reference evidence="3" key="1">
    <citation type="journal article" date="2005" name="Nature">
        <title>The map-based sequence of the rice genome.</title>
        <authorList>
            <consortium name="International rice genome sequencing project (IRGSP)"/>
            <person name="Matsumoto T."/>
            <person name="Wu J."/>
            <person name="Kanamori H."/>
            <person name="Katayose Y."/>
            <person name="Fujisawa M."/>
            <person name="Namiki N."/>
            <person name="Mizuno H."/>
            <person name="Yamamoto K."/>
            <person name="Antonio B.A."/>
            <person name="Baba T."/>
            <person name="Sakata K."/>
            <person name="Nagamura Y."/>
            <person name="Aoki H."/>
            <person name="Arikawa K."/>
            <person name="Arita K."/>
            <person name="Bito T."/>
            <person name="Chiden Y."/>
            <person name="Fujitsuka N."/>
            <person name="Fukunaka R."/>
            <person name="Hamada M."/>
            <person name="Harada C."/>
            <person name="Hayashi A."/>
            <person name="Hijishita S."/>
            <person name="Honda M."/>
            <person name="Hosokawa S."/>
            <person name="Ichikawa Y."/>
            <person name="Idonuma A."/>
            <person name="Iijima M."/>
            <person name="Ikeda M."/>
            <person name="Ikeno M."/>
            <person name="Ito K."/>
            <person name="Ito S."/>
            <person name="Ito T."/>
            <person name="Ito Y."/>
            <person name="Ito Y."/>
            <person name="Iwabuchi A."/>
            <person name="Kamiya K."/>
            <person name="Karasawa W."/>
            <person name="Kurita K."/>
            <person name="Katagiri S."/>
            <person name="Kikuta A."/>
            <person name="Kobayashi H."/>
            <person name="Kobayashi N."/>
            <person name="Machita K."/>
            <person name="Maehara T."/>
            <person name="Masukawa M."/>
            <person name="Mizubayashi T."/>
            <person name="Mukai Y."/>
            <person name="Nagasaki H."/>
            <person name="Nagata Y."/>
            <person name="Naito S."/>
            <person name="Nakashima M."/>
            <person name="Nakama Y."/>
            <person name="Nakamichi Y."/>
            <person name="Nakamura M."/>
            <person name="Meguro A."/>
            <person name="Negishi M."/>
            <person name="Ohta I."/>
            <person name="Ohta T."/>
            <person name="Okamoto M."/>
            <person name="Ono N."/>
            <person name="Saji S."/>
            <person name="Sakaguchi M."/>
            <person name="Sakai K."/>
            <person name="Shibata M."/>
            <person name="Shimokawa T."/>
            <person name="Song J."/>
            <person name="Takazaki Y."/>
            <person name="Terasawa K."/>
            <person name="Tsugane M."/>
            <person name="Tsuji K."/>
            <person name="Ueda S."/>
            <person name="Waki K."/>
            <person name="Yamagata H."/>
            <person name="Yamamoto M."/>
            <person name="Yamamoto S."/>
            <person name="Yamane H."/>
            <person name="Yoshiki S."/>
            <person name="Yoshihara R."/>
            <person name="Yukawa K."/>
            <person name="Zhong H."/>
            <person name="Yano M."/>
            <person name="Yuan Q."/>
            <person name="Ouyang S."/>
            <person name="Liu J."/>
            <person name="Jones K.M."/>
            <person name="Gansberger K."/>
            <person name="Moffat K."/>
            <person name="Hill J."/>
            <person name="Bera J."/>
            <person name="Fadrosh D."/>
            <person name="Jin S."/>
            <person name="Johri S."/>
            <person name="Kim M."/>
            <person name="Overton L."/>
            <person name="Reardon M."/>
            <person name="Tsitrin T."/>
            <person name="Vuong H."/>
            <person name="Weaver B."/>
            <person name="Ciecko A."/>
            <person name="Tallon L."/>
            <person name="Jackson J."/>
            <person name="Pai G."/>
            <person name="Aken S.V."/>
            <person name="Utterback T."/>
            <person name="Reidmuller S."/>
            <person name="Feldblyum T."/>
            <person name="Hsiao J."/>
            <person name="Zismann V."/>
            <person name="Iobst S."/>
            <person name="de Vazeille A.R."/>
            <person name="Buell C.R."/>
            <person name="Ying K."/>
            <person name="Li Y."/>
            <person name="Lu T."/>
            <person name="Huang Y."/>
            <person name="Zhao Q."/>
            <person name="Feng Q."/>
            <person name="Zhang L."/>
            <person name="Zhu J."/>
            <person name="Weng Q."/>
            <person name="Mu J."/>
            <person name="Lu Y."/>
            <person name="Fan D."/>
            <person name="Liu Y."/>
            <person name="Guan J."/>
            <person name="Zhang Y."/>
            <person name="Yu S."/>
            <person name="Liu X."/>
            <person name="Zhang Y."/>
            <person name="Hong G."/>
            <person name="Han B."/>
            <person name="Choisne N."/>
            <person name="Demange N."/>
            <person name="Orjeda G."/>
            <person name="Samain S."/>
            <person name="Cattolico L."/>
            <person name="Pelletier E."/>
            <person name="Couloux A."/>
            <person name="Segurens B."/>
            <person name="Wincker P."/>
            <person name="D'Hont A."/>
            <person name="Scarpelli C."/>
            <person name="Weissenbach J."/>
            <person name="Salanoubat M."/>
            <person name="Quetier F."/>
            <person name="Yu Y."/>
            <person name="Kim H.R."/>
            <person name="Rambo T."/>
            <person name="Currie J."/>
            <person name="Collura K."/>
            <person name="Luo M."/>
            <person name="Yang T."/>
            <person name="Ammiraju J.S.S."/>
            <person name="Engler F."/>
            <person name="Soderlund C."/>
            <person name="Wing R.A."/>
            <person name="Palmer L.E."/>
            <person name="de la Bastide M."/>
            <person name="Spiegel L."/>
            <person name="Nascimento L."/>
            <person name="Zutavern T."/>
            <person name="O'Shaughnessy A."/>
            <person name="Dike S."/>
            <person name="Dedhia N."/>
            <person name="Preston R."/>
            <person name="Balija V."/>
            <person name="McCombie W.R."/>
            <person name="Chow T."/>
            <person name="Chen H."/>
            <person name="Chung M."/>
            <person name="Chen C."/>
            <person name="Shaw J."/>
            <person name="Wu H."/>
            <person name="Hsiao K."/>
            <person name="Chao Y."/>
            <person name="Chu M."/>
            <person name="Cheng C."/>
            <person name="Hour A."/>
            <person name="Lee P."/>
            <person name="Lin S."/>
            <person name="Lin Y."/>
            <person name="Liou J."/>
            <person name="Liu S."/>
            <person name="Hsing Y."/>
            <person name="Raghuvanshi S."/>
            <person name="Mohanty A."/>
            <person name="Bharti A.K."/>
            <person name="Gaur A."/>
            <person name="Gupta V."/>
            <person name="Kumar D."/>
            <person name="Ravi V."/>
            <person name="Vij S."/>
            <person name="Kapur A."/>
            <person name="Khurana P."/>
            <person name="Khurana P."/>
            <person name="Khurana J.P."/>
            <person name="Tyagi A.K."/>
            <person name="Gaikwad K."/>
            <person name="Singh A."/>
            <person name="Dalal V."/>
            <person name="Srivastava S."/>
            <person name="Dixit A."/>
            <person name="Pal A.K."/>
            <person name="Ghazi I.A."/>
            <person name="Yadav M."/>
            <person name="Pandit A."/>
            <person name="Bhargava A."/>
            <person name="Sureshbabu K."/>
            <person name="Batra K."/>
            <person name="Sharma T.R."/>
            <person name="Mohapatra T."/>
            <person name="Singh N.K."/>
            <person name="Messing J."/>
            <person name="Nelson A.B."/>
            <person name="Fuks G."/>
            <person name="Kavchok S."/>
            <person name="Keizer G."/>
            <person name="Linton E."/>
            <person name="Llaca V."/>
            <person name="Song R."/>
            <person name="Tanyolac B."/>
            <person name="Young S."/>
            <person name="Ho-Il K."/>
            <person name="Hahn J.H."/>
            <person name="Sangsakoo G."/>
            <person name="Vanavichit A."/>
            <person name="de Mattos Luiz.A.T."/>
            <person name="Zimmer P.D."/>
            <person name="Malone G."/>
            <person name="Dellagostin O."/>
            <person name="de Oliveira A.C."/>
            <person name="Bevan M."/>
            <person name="Bancroft I."/>
            <person name="Minx P."/>
            <person name="Cordum H."/>
            <person name="Wilson R."/>
            <person name="Cheng Z."/>
            <person name="Jin W."/>
            <person name="Jiang J."/>
            <person name="Leong S.A."/>
            <person name="Iwama H."/>
            <person name="Gojobori T."/>
            <person name="Itoh T."/>
            <person name="Niimura Y."/>
            <person name="Fujii Y."/>
            <person name="Habara T."/>
            <person name="Sakai H."/>
            <person name="Sato Y."/>
            <person name="Wilson G."/>
            <person name="Kumar K."/>
            <person name="McCouch S."/>
            <person name="Juretic N."/>
            <person name="Hoen D."/>
            <person name="Wright S."/>
            <person name="Bruskiewich R."/>
            <person name="Bureau T."/>
            <person name="Miyao A."/>
            <person name="Hirochika H."/>
            <person name="Nishikawa T."/>
            <person name="Kadowaki K."/>
            <person name="Sugiura M."/>
            <person name="Burr B."/>
            <person name="Sasaki T."/>
        </authorList>
    </citation>
    <scope>NUCLEOTIDE SEQUENCE [LARGE SCALE GENOMIC DNA]</scope>
    <source>
        <strain evidence="3">cv. Nipponbare</strain>
    </source>
</reference>
<sequence>MALEALWEMGSSDCPGTCWYMASVARKRTPSHVDGEAGNRPCRASMGIPATCRRRMSMGSPVPGRTSMGSRALGHASGTGAAGGASGTWAAGLPSMGVCAASH</sequence>
<evidence type="ECO:0000313" key="3">
    <source>
        <dbReference type="Proteomes" id="UP000000763"/>
    </source>
</evidence>
<gene>
    <name evidence="2" type="primary">P0671F11.15</name>
</gene>